<accession>M7ZQ20</accession>
<gene>
    <name evidence="1" type="ORF">TRIUR3_25792</name>
</gene>
<name>M7ZQ20_TRIUA</name>
<proteinExistence type="predicted"/>
<sequence length="254" mass="28515">MKNLLVIDPCETSEPIEEIRYKHEDNANFILDGLRRCIHVNMPGWHVPAQGWTINYNVGMHESCEIEDSRLFIVNYIRGSLDYTWRWRLPLTPGRLQYLRKLIAYEPHLFVRTRRSIGKDPLFCKARDLPAPAAALMSWRELGLDLEAWKTLELLQKSTAWGRRRLAPATCHCPVLVLPLPFPSSSWRTDDAGPALFAPPAAPLPLMLPAAHSPAAQVRLLAADFCLVKEAVIGGGLGAEEWSTSTDAASVDLR</sequence>
<dbReference type="EMBL" id="KD182235">
    <property type="protein sequence ID" value="EMS54455.1"/>
    <property type="molecule type" value="Genomic_DNA"/>
</dbReference>
<organism evidence="1">
    <name type="scientific">Triticum urartu</name>
    <name type="common">Red wild einkorn</name>
    <name type="synonym">Crithodium urartu</name>
    <dbReference type="NCBI Taxonomy" id="4572"/>
    <lineage>
        <taxon>Eukaryota</taxon>
        <taxon>Viridiplantae</taxon>
        <taxon>Streptophyta</taxon>
        <taxon>Embryophyta</taxon>
        <taxon>Tracheophyta</taxon>
        <taxon>Spermatophyta</taxon>
        <taxon>Magnoliopsida</taxon>
        <taxon>Liliopsida</taxon>
        <taxon>Poales</taxon>
        <taxon>Poaceae</taxon>
        <taxon>BOP clade</taxon>
        <taxon>Pooideae</taxon>
        <taxon>Triticodae</taxon>
        <taxon>Triticeae</taxon>
        <taxon>Triticinae</taxon>
        <taxon>Triticum</taxon>
    </lineage>
</organism>
<protein>
    <submittedName>
        <fullName evidence="1">Uncharacterized protein</fullName>
    </submittedName>
</protein>
<reference evidence="1" key="1">
    <citation type="journal article" date="2013" name="Nature">
        <title>Draft genome of the wheat A-genome progenitor Triticum urartu.</title>
        <authorList>
            <person name="Ling H.Q."/>
            <person name="Zhao S."/>
            <person name="Liu D."/>
            <person name="Wang J."/>
            <person name="Sun H."/>
            <person name="Zhang C."/>
            <person name="Fan H."/>
            <person name="Li D."/>
            <person name="Dong L."/>
            <person name="Tao Y."/>
            <person name="Gao C."/>
            <person name="Wu H."/>
            <person name="Li Y."/>
            <person name="Cui Y."/>
            <person name="Guo X."/>
            <person name="Zheng S."/>
            <person name="Wang B."/>
            <person name="Yu K."/>
            <person name="Liang Q."/>
            <person name="Yang W."/>
            <person name="Lou X."/>
            <person name="Chen J."/>
            <person name="Feng M."/>
            <person name="Jian J."/>
            <person name="Zhang X."/>
            <person name="Luo G."/>
            <person name="Jiang Y."/>
            <person name="Liu J."/>
            <person name="Wang Z."/>
            <person name="Sha Y."/>
            <person name="Zhang B."/>
            <person name="Wu H."/>
            <person name="Tang D."/>
            <person name="Shen Q."/>
            <person name="Xue P."/>
            <person name="Zou S."/>
            <person name="Wang X."/>
            <person name="Liu X."/>
            <person name="Wang F."/>
            <person name="Yang Y."/>
            <person name="An X."/>
            <person name="Dong Z."/>
            <person name="Zhang K."/>
            <person name="Zhang X."/>
            <person name="Luo M.C."/>
            <person name="Dvorak J."/>
            <person name="Tong Y."/>
            <person name="Wang J."/>
            <person name="Yang H."/>
            <person name="Li Z."/>
            <person name="Wang D."/>
            <person name="Zhang A."/>
            <person name="Wang J."/>
        </authorList>
    </citation>
    <scope>NUCLEOTIDE SEQUENCE</scope>
</reference>
<dbReference type="AlphaFoldDB" id="M7ZQ20"/>
<evidence type="ECO:0000313" key="1">
    <source>
        <dbReference type="EMBL" id="EMS54455.1"/>
    </source>
</evidence>